<dbReference type="InterPro" id="IPR023198">
    <property type="entry name" value="PGP-like_dom2"/>
</dbReference>
<protein>
    <recommendedName>
        <fullName evidence="3">Haloacid dehalogenase</fullName>
    </recommendedName>
</protein>
<dbReference type="Gene3D" id="1.10.150.240">
    <property type="entry name" value="Putative phosphatase, domain 2"/>
    <property type="match status" value="1"/>
</dbReference>
<comment type="caution">
    <text evidence="1">The sequence shown here is derived from an EMBL/GenBank/DDBJ whole genome shotgun (WGS) entry which is preliminary data.</text>
</comment>
<dbReference type="InterPro" id="IPR041492">
    <property type="entry name" value="HAD_2"/>
</dbReference>
<evidence type="ECO:0008006" key="3">
    <source>
        <dbReference type="Google" id="ProtNLM"/>
    </source>
</evidence>
<evidence type="ECO:0000313" key="2">
    <source>
        <dbReference type="Proteomes" id="UP000287171"/>
    </source>
</evidence>
<dbReference type="Pfam" id="PF13419">
    <property type="entry name" value="HAD_2"/>
    <property type="match status" value="1"/>
</dbReference>
<accession>A0A402BFD4</accession>
<gene>
    <name evidence="1" type="ORF">KDA_55870</name>
</gene>
<organism evidence="1 2">
    <name type="scientific">Dictyobacter alpinus</name>
    <dbReference type="NCBI Taxonomy" id="2014873"/>
    <lineage>
        <taxon>Bacteria</taxon>
        <taxon>Bacillati</taxon>
        <taxon>Chloroflexota</taxon>
        <taxon>Ktedonobacteria</taxon>
        <taxon>Ktedonobacterales</taxon>
        <taxon>Dictyobacteraceae</taxon>
        <taxon>Dictyobacter</taxon>
    </lineage>
</organism>
<dbReference type="EMBL" id="BIFT01000002">
    <property type="protein sequence ID" value="GCE30103.1"/>
    <property type="molecule type" value="Genomic_DNA"/>
</dbReference>
<dbReference type="InterPro" id="IPR023214">
    <property type="entry name" value="HAD_sf"/>
</dbReference>
<sequence>MKYKAVLFDLDDTLLKTATIKWAHHKAVAKQFYNIDLTDEVLAKHWGMPFEPMIAILYQRADTPENMLKARTRHWKINFSKMSRKMDL</sequence>
<dbReference type="SUPFAM" id="SSF56784">
    <property type="entry name" value="HAD-like"/>
    <property type="match status" value="1"/>
</dbReference>
<dbReference type="AlphaFoldDB" id="A0A402BFD4"/>
<name>A0A402BFD4_9CHLR</name>
<proteinExistence type="predicted"/>
<evidence type="ECO:0000313" key="1">
    <source>
        <dbReference type="EMBL" id="GCE30103.1"/>
    </source>
</evidence>
<reference evidence="2" key="1">
    <citation type="submission" date="2018-12" db="EMBL/GenBank/DDBJ databases">
        <title>Tengunoibacter tsumagoiensis gen. nov., sp. nov., Dictyobacter kobayashii sp. nov., D. alpinus sp. nov., and D. joshuensis sp. nov. and description of Dictyobacteraceae fam. nov. within the order Ktedonobacterales isolated from Tengu-no-mugimeshi.</title>
        <authorList>
            <person name="Wang C.M."/>
            <person name="Zheng Y."/>
            <person name="Sakai Y."/>
            <person name="Toyoda A."/>
            <person name="Minakuchi Y."/>
            <person name="Abe K."/>
            <person name="Yokota A."/>
            <person name="Yabe S."/>
        </authorList>
    </citation>
    <scope>NUCLEOTIDE SEQUENCE [LARGE SCALE GENOMIC DNA]</scope>
    <source>
        <strain evidence="2">Uno16</strain>
    </source>
</reference>
<dbReference type="Proteomes" id="UP000287171">
    <property type="component" value="Unassembled WGS sequence"/>
</dbReference>
<dbReference type="InterPro" id="IPR036412">
    <property type="entry name" value="HAD-like_sf"/>
</dbReference>
<keyword evidence="2" id="KW-1185">Reference proteome</keyword>
<dbReference type="Gene3D" id="3.40.50.1000">
    <property type="entry name" value="HAD superfamily/HAD-like"/>
    <property type="match status" value="1"/>
</dbReference>